<evidence type="ECO:0000313" key="5">
    <source>
        <dbReference type="EMBL" id="CQR70104.1"/>
    </source>
</evidence>
<keyword evidence="6" id="KW-1185">Reference proteome</keyword>
<gene>
    <name evidence="5" type="ORF">SpAn4DRAFT_4616</name>
</gene>
<evidence type="ECO:0000259" key="4">
    <source>
        <dbReference type="Pfam" id="PF13205"/>
    </source>
</evidence>
<accession>A0A0U1KTV1</accession>
<evidence type="ECO:0000256" key="2">
    <source>
        <dbReference type="SAM" id="MobiDB-lite"/>
    </source>
</evidence>
<feature type="signal peptide" evidence="3">
    <location>
        <begin position="1"/>
        <end position="27"/>
    </location>
</feature>
<reference evidence="6" key="1">
    <citation type="submission" date="2015-03" db="EMBL/GenBank/DDBJ databases">
        <authorList>
            <person name="Nijsse Bart"/>
        </authorList>
    </citation>
    <scope>NUCLEOTIDE SEQUENCE [LARGE SCALE GENOMIC DNA]</scope>
</reference>
<evidence type="ECO:0000256" key="1">
    <source>
        <dbReference type="ARBA" id="ARBA00022729"/>
    </source>
</evidence>
<organism evidence="5 6">
    <name type="scientific">Sporomusa ovata</name>
    <dbReference type="NCBI Taxonomy" id="2378"/>
    <lineage>
        <taxon>Bacteria</taxon>
        <taxon>Bacillati</taxon>
        <taxon>Bacillota</taxon>
        <taxon>Negativicutes</taxon>
        <taxon>Selenomonadales</taxon>
        <taxon>Sporomusaceae</taxon>
        <taxon>Sporomusa</taxon>
    </lineage>
</organism>
<dbReference type="AlphaFoldDB" id="A0A0U1KTV1"/>
<sequence>MISKLKVKLICAVFTILLLQVAAFAYAQGGGGGQVKSVSLISVTLVDGGDLQAATDIPAEPTFKLHFNKNVVFNWEHNSNCVSLISQDNENIPVSVTKLDDSADFSQRQNIFVQPVNPLRAGTSYYLKISPKLKAKNGATLGGTNGEEIVITFNTKGEAAVQPPQSAESGDIQSDTASPPANSGTL</sequence>
<feature type="compositionally biased region" description="Polar residues" evidence="2">
    <location>
        <begin position="163"/>
        <end position="186"/>
    </location>
</feature>
<evidence type="ECO:0000313" key="6">
    <source>
        <dbReference type="Proteomes" id="UP000049855"/>
    </source>
</evidence>
<dbReference type="Proteomes" id="UP000049855">
    <property type="component" value="Unassembled WGS sequence"/>
</dbReference>
<feature type="chain" id="PRO_5006710549" evidence="3">
    <location>
        <begin position="28"/>
        <end position="186"/>
    </location>
</feature>
<feature type="domain" description="SbsA Ig-like" evidence="4">
    <location>
        <begin position="53"/>
        <end position="155"/>
    </location>
</feature>
<dbReference type="RefSeq" id="WP_051206317.1">
    <property type="nucleotide sequence ID" value="NZ_CTRP01000002.1"/>
</dbReference>
<dbReference type="InterPro" id="IPR032812">
    <property type="entry name" value="SbsA_Ig"/>
</dbReference>
<protein>
    <submittedName>
        <fullName evidence="5">Predicted transcriptional regulators</fullName>
    </submittedName>
</protein>
<name>A0A0U1KTV1_9FIRM</name>
<evidence type="ECO:0000256" key="3">
    <source>
        <dbReference type="SAM" id="SignalP"/>
    </source>
</evidence>
<proteinExistence type="predicted"/>
<keyword evidence="1 3" id="KW-0732">Signal</keyword>
<dbReference type="Pfam" id="PF13205">
    <property type="entry name" value="Big_5"/>
    <property type="match status" value="1"/>
</dbReference>
<dbReference type="EMBL" id="CTRP01000002">
    <property type="protein sequence ID" value="CQR70104.1"/>
    <property type="molecule type" value="Genomic_DNA"/>
</dbReference>
<feature type="region of interest" description="Disordered" evidence="2">
    <location>
        <begin position="157"/>
        <end position="186"/>
    </location>
</feature>